<gene>
    <name evidence="1" type="ORF">APZ42_004858</name>
</gene>
<name>A0A164GT06_9CRUS</name>
<accession>A0A164GT06</accession>
<organism evidence="1 2">
    <name type="scientific">Daphnia magna</name>
    <dbReference type="NCBI Taxonomy" id="35525"/>
    <lineage>
        <taxon>Eukaryota</taxon>
        <taxon>Metazoa</taxon>
        <taxon>Ecdysozoa</taxon>
        <taxon>Arthropoda</taxon>
        <taxon>Crustacea</taxon>
        <taxon>Branchiopoda</taxon>
        <taxon>Diplostraca</taxon>
        <taxon>Cladocera</taxon>
        <taxon>Anomopoda</taxon>
        <taxon>Daphniidae</taxon>
        <taxon>Daphnia</taxon>
    </lineage>
</organism>
<comment type="caution">
    <text evidence="1">The sequence shown here is derived from an EMBL/GenBank/DDBJ whole genome shotgun (WGS) entry which is preliminary data.</text>
</comment>
<keyword evidence="2" id="KW-1185">Reference proteome</keyword>
<dbReference type="Proteomes" id="UP000076858">
    <property type="component" value="Unassembled WGS sequence"/>
</dbReference>
<dbReference type="EMBL" id="LRGB01013996">
    <property type="protein sequence ID" value="KZR99319.1"/>
    <property type="molecule type" value="Genomic_DNA"/>
</dbReference>
<protein>
    <submittedName>
        <fullName evidence="1">Uncharacterized protein</fullName>
    </submittedName>
</protein>
<reference evidence="1 2" key="1">
    <citation type="submission" date="2016-03" db="EMBL/GenBank/DDBJ databases">
        <title>EvidentialGene: Evidence-directed Construction of Genes on Genomes.</title>
        <authorList>
            <person name="Gilbert D.G."/>
            <person name="Choi J.-H."/>
            <person name="Mockaitis K."/>
            <person name="Colbourne J."/>
            <person name="Pfrender M."/>
        </authorList>
    </citation>
    <scope>NUCLEOTIDE SEQUENCE [LARGE SCALE GENOMIC DNA]</scope>
    <source>
        <strain evidence="1 2">Xinb3</strain>
        <tissue evidence="1">Complete organism</tissue>
    </source>
</reference>
<proteinExistence type="predicted"/>
<evidence type="ECO:0000313" key="1">
    <source>
        <dbReference type="EMBL" id="KZR99319.1"/>
    </source>
</evidence>
<dbReference type="AlphaFoldDB" id="A0A164GT06"/>
<sequence>MIGETLGPDQSARCTHILICVERWKLPQSVARLFSQQIQVSIYTSWCLRILLFILDQHKTFFFYQRAKQNCLCYQSVSVATFFSR</sequence>
<evidence type="ECO:0000313" key="2">
    <source>
        <dbReference type="Proteomes" id="UP000076858"/>
    </source>
</evidence>